<dbReference type="InterPro" id="IPR043748">
    <property type="entry name" value="DUF5693"/>
</dbReference>
<dbReference type="RefSeq" id="WP_022629174.1">
    <property type="nucleotide sequence ID" value="NZ_ATAE01000041.1"/>
</dbReference>
<dbReference type="Proteomes" id="UP000017170">
    <property type="component" value="Unassembled WGS sequence"/>
</dbReference>
<protein>
    <submittedName>
        <fullName evidence="2">Uncharacterized protein</fullName>
    </submittedName>
</protein>
<accession>U6SMZ9</accession>
<feature type="transmembrane region" description="Helical" evidence="1">
    <location>
        <begin position="485"/>
        <end position="504"/>
    </location>
</feature>
<dbReference type="Pfam" id="PF18949">
    <property type="entry name" value="DUF5693"/>
    <property type="match status" value="1"/>
</dbReference>
<feature type="transmembrane region" description="Helical" evidence="1">
    <location>
        <begin position="516"/>
        <end position="534"/>
    </location>
</feature>
<feature type="transmembrane region" description="Helical" evidence="1">
    <location>
        <begin position="396"/>
        <end position="413"/>
    </location>
</feature>
<keyword evidence="3" id="KW-1185">Reference proteome</keyword>
<feature type="transmembrane region" description="Helical" evidence="1">
    <location>
        <begin position="589"/>
        <end position="608"/>
    </location>
</feature>
<sequence length="655" mass="74583">MVKKIAWALIVIALLVSIPSIIDRVNVEQSNKSYEITMAYDQYEQWPLMLDEMMTEEEILEQLIDSGVGSMSFEPLTIWDLVLEGLFERKTRPEIIHEHPEARDELPEHNGQYIRILDDETPYIDMIKEAYNNHYQLMYEDEIFLTRYEVEEYEYGEDRILFFPYEVSLAAMPITFDFDAIDIVHEAGMDIIPRLPNSFPTIQYENHFIYKQMERLAVEYQADKVLFSGNDVVGSGEPEQLRTFTSALNEFNYDIITIDFNDQRGMDSLLRLGNKEDDVIRLFSMQLGKGNEAKFMEEVEKGIRGYKERNIRILFVNPLVRFSPTSLQTYHHPGEAQQGFNYTLEMVDTFTERLGDGHEGGASPYASLSQSTIVTLFVTLGAAALITLTAYQVWPILAWPAALGGLALMAAGVVLNIDIALKALALLTAIAAAAYAGLHFRTIRNWKHLLATYAISAGIALIGAWLVVGMLYGTEFLVKVDEFRGVKVLSAAPAAIVGLLLFYTFIRKTLNEPVRYWHLMVIGIVGAILAFYVTRTGNAATALPYELEFRQWLENLLYVRPRTTEFLIGFPLFILGLYMMMVKNKLAPIFITIGMLGFASIVGTFTHLHTPLLVSGLRSVYGLLFGLGFGLLYIYIYRVITVYVYPRVEKRWMNR</sequence>
<feature type="transmembrane region" description="Helical" evidence="1">
    <location>
        <begin position="373"/>
        <end position="391"/>
    </location>
</feature>
<feature type="transmembrane region" description="Helical" evidence="1">
    <location>
        <begin position="566"/>
        <end position="582"/>
    </location>
</feature>
<reference evidence="2 3" key="1">
    <citation type="journal article" date="2013" name="Genome Announc.">
        <title>Genome Sequence of the Extreme Obligate Alkaliphile Bacillus marmarensis Strain DSM 21297.</title>
        <authorList>
            <person name="Wernick D.G."/>
            <person name="Choi K.Y."/>
            <person name="Tat C.A."/>
            <person name="Lafontaine Rivera J.G."/>
            <person name="Liao J.C."/>
        </authorList>
    </citation>
    <scope>NUCLEOTIDE SEQUENCE [LARGE SCALE GENOMIC DNA]</scope>
    <source>
        <strain evidence="2 3">DSM 21297</strain>
    </source>
</reference>
<dbReference type="AlphaFoldDB" id="U6SMZ9"/>
<proteinExistence type="predicted"/>
<evidence type="ECO:0000313" key="2">
    <source>
        <dbReference type="EMBL" id="ERN52001.1"/>
    </source>
</evidence>
<evidence type="ECO:0000313" key="3">
    <source>
        <dbReference type="Proteomes" id="UP000017170"/>
    </source>
</evidence>
<keyword evidence="1" id="KW-0472">Membrane</keyword>
<organism evidence="2 3">
    <name type="scientific">Alkalihalophilus marmarensis DSM 21297</name>
    <dbReference type="NCBI Taxonomy" id="1188261"/>
    <lineage>
        <taxon>Bacteria</taxon>
        <taxon>Bacillati</taxon>
        <taxon>Bacillota</taxon>
        <taxon>Bacilli</taxon>
        <taxon>Bacillales</taxon>
        <taxon>Bacillaceae</taxon>
        <taxon>Alkalihalophilus</taxon>
    </lineage>
</organism>
<evidence type="ECO:0000256" key="1">
    <source>
        <dbReference type="SAM" id="Phobius"/>
    </source>
</evidence>
<keyword evidence="1" id="KW-1133">Transmembrane helix</keyword>
<feature type="transmembrane region" description="Helical" evidence="1">
    <location>
        <begin position="450"/>
        <end position="473"/>
    </location>
</feature>
<feature type="transmembrane region" description="Helical" evidence="1">
    <location>
        <begin position="620"/>
        <end position="645"/>
    </location>
</feature>
<name>U6SMZ9_9BACI</name>
<gene>
    <name evidence="2" type="ORF">A33I_18075</name>
</gene>
<feature type="transmembrane region" description="Helical" evidence="1">
    <location>
        <begin position="419"/>
        <end position="438"/>
    </location>
</feature>
<keyword evidence="1" id="KW-0812">Transmembrane</keyword>
<comment type="caution">
    <text evidence="2">The sequence shown here is derived from an EMBL/GenBank/DDBJ whole genome shotgun (WGS) entry which is preliminary data.</text>
</comment>
<dbReference type="EMBL" id="ATAE01000041">
    <property type="protein sequence ID" value="ERN52001.1"/>
    <property type="molecule type" value="Genomic_DNA"/>
</dbReference>
<dbReference type="PATRIC" id="fig|1188261.3.peg.3109"/>